<keyword evidence="4 6" id="KW-1133">Transmembrane helix</keyword>
<dbReference type="GO" id="GO:0005886">
    <property type="term" value="C:plasma membrane"/>
    <property type="evidence" value="ECO:0007669"/>
    <property type="project" value="InterPro"/>
</dbReference>
<evidence type="ECO:0000256" key="4">
    <source>
        <dbReference type="ARBA" id="ARBA00022989"/>
    </source>
</evidence>
<feature type="transmembrane region" description="Helical" evidence="6">
    <location>
        <begin position="560"/>
        <end position="578"/>
    </location>
</feature>
<feature type="transmembrane region" description="Helical" evidence="6">
    <location>
        <begin position="204"/>
        <end position="226"/>
    </location>
</feature>
<evidence type="ECO:0000256" key="5">
    <source>
        <dbReference type="ARBA" id="ARBA00023136"/>
    </source>
</evidence>
<dbReference type="InterPro" id="IPR012496">
    <property type="entry name" value="TMC_dom"/>
</dbReference>
<feature type="domain" description="TMC" evidence="7">
    <location>
        <begin position="488"/>
        <end position="593"/>
    </location>
</feature>
<evidence type="ECO:0000313" key="8">
    <source>
        <dbReference type="EMBL" id="KAG5684190.1"/>
    </source>
</evidence>
<dbReference type="Pfam" id="PF07810">
    <property type="entry name" value="TMC"/>
    <property type="match status" value="1"/>
</dbReference>
<gene>
    <name evidence="8" type="ORF">PVAND_013430</name>
</gene>
<evidence type="ECO:0000313" key="9">
    <source>
        <dbReference type="Proteomes" id="UP001107558"/>
    </source>
</evidence>
<protein>
    <recommendedName>
        <fullName evidence="7">TMC domain-containing protein</fullName>
    </recommendedName>
</protein>
<reference evidence="8" key="1">
    <citation type="submission" date="2021-03" db="EMBL/GenBank/DDBJ databases">
        <title>Chromosome level genome of the anhydrobiotic midge Polypedilum vanderplanki.</title>
        <authorList>
            <person name="Yoshida Y."/>
            <person name="Kikawada T."/>
            <person name="Gusev O."/>
        </authorList>
    </citation>
    <scope>NUCLEOTIDE SEQUENCE</scope>
    <source>
        <strain evidence="8">NIAS01</strain>
        <tissue evidence="8">Whole body or cell culture</tissue>
    </source>
</reference>
<sequence>MAQSNSNSEDDLHLNSNNSHDYNKLLLDDSKKNLDSSLFDDSYLAMNIRRWSLNISNGRQNRKLYQFMPAKLNKTVEDGDGNLLSEVDQIEQITQEIESYDHLMEPNYKSEQARIETIKSMPQNLAAKRIIRARLLRSINRRSHLSNNSSPFRNCKFFPNLFMKKVKTWYRQAFKSFDFWYGSMKEIEGRFGSKLGVYFKILRYLVLLNIFLSIFVFSFIIFPQILYDSFQANNLIHLDDNGNNASLPSFHFVDILTAEGYMRSSILFYGGYTNETINIGNISDYSLPYAYFLTMTILYTVIFIVISFSLLRCYRASFIEALDNMPNLYCHKIFCAWDFGLQDKSAAVLKHRNIYRELKDLLLTEHKKIEDEQLSQLTKIRNFIIQLTVHIIVFGIILFIGVVLWGLFEVYEVNSIERSDWKYLYIPVVINSAILFCSILFTWISKAEEFKFPRMTIHIRLLRNFLLEISIVSALLVFWIKRNNSLVCWENVIGSEVYRIMIVDFFIHTIGTCCYYFVRYFIHKSDPDRFDLPEFDITHSSLGLVFNQFLIYVGLPFSPFLSVIAVVKFILMFYIMKLTLIKCCKAPMKLWKSKQIQTFFLIGIFTTLVIVFVVHGLVITKIQVSKTCGPFKSYENMSQIFMEGILKIKEGQIFWKIFTSFTKPAFVGGILLTMCVSVYYLRAKAQAQVAKVKLLKEMLYLEAKDKEFLLGNISRLAQGKPLSCNFHEDEDRISEQDNVQAMPIDGFAAEDWKYENNLARNLRLDFEHIPTTSGYTRFCDDEIRNRLSRY</sequence>
<feature type="transmembrane region" description="Helical" evidence="6">
    <location>
        <begin position="664"/>
        <end position="681"/>
    </location>
</feature>
<organism evidence="8 9">
    <name type="scientific">Polypedilum vanderplanki</name>
    <name type="common">Sleeping chironomid midge</name>
    <dbReference type="NCBI Taxonomy" id="319348"/>
    <lineage>
        <taxon>Eukaryota</taxon>
        <taxon>Metazoa</taxon>
        <taxon>Ecdysozoa</taxon>
        <taxon>Arthropoda</taxon>
        <taxon>Hexapoda</taxon>
        <taxon>Insecta</taxon>
        <taxon>Pterygota</taxon>
        <taxon>Neoptera</taxon>
        <taxon>Endopterygota</taxon>
        <taxon>Diptera</taxon>
        <taxon>Nematocera</taxon>
        <taxon>Chironomoidea</taxon>
        <taxon>Chironomidae</taxon>
        <taxon>Chironominae</taxon>
        <taxon>Polypedilum</taxon>
        <taxon>Polypedilum</taxon>
    </lineage>
</organism>
<comment type="subcellular location">
    <subcellularLocation>
        <location evidence="1">Membrane</location>
        <topology evidence="1">Multi-pass membrane protein</topology>
    </subcellularLocation>
</comment>
<dbReference type="PANTHER" id="PTHR23302:SF43">
    <property type="entry name" value="TMC DOMAIN-CONTAINING PROTEIN"/>
    <property type="match status" value="1"/>
</dbReference>
<feature type="transmembrane region" description="Helical" evidence="6">
    <location>
        <begin position="423"/>
        <end position="444"/>
    </location>
</feature>
<feature type="transmembrane region" description="Helical" evidence="6">
    <location>
        <begin position="599"/>
        <end position="619"/>
    </location>
</feature>
<dbReference type="EMBL" id="JADBJN010000001">
    <property type="protein sequence ID" value="KAG5684190.1"/>
    <property type="molecule type" value="Genomic_DNA"/>
</dbReference>
<feature type="transmembrane region" description="Helical" evidence="6">
    <location>
        <begin position="289"/>
        <end position="311"/>
    </location>
</feature>
<dbReference type="PANTHER" id="PTHR23302">
    <property type="entry name" value="TRANSMEMBRANE CHANNEL-RELATED"/>
    <property type="match status" value="1"/>
</dbReference>
<name>A0A9J6CRD5_POLVA</name>
<evidence type="ECO:0000256" key="3">
    <source>
        <dbReference type="ARBA" id="ARBA00022692"/>
    </source>
</evidence>
<keyword evidence="5 6" id="KW-0472">Membrane</keyword>
<dbReference type="OrthoDB" id="1936208at2759"/>
<evidence type="ECO:0000256" key="6">
    <source>
        <dbReference type="SAM" id="Phobius"/>
    </source>
</evidence>
<keyword evidence="9" id="KW-1185">Reference proteome</keyword>
<feature type="transmembrane region" description="Helical" evidence="6">
    <location>
        <begin position="383"/>
        <end position="408"/>
    </location>
</feature>
<evidence type="ECO:0000256" key="2">
    <source>
        <dbReference type="ARBA" id="ARBA00006510"/>
    </source>
</evidence>
<comment type="caution">
    <text evidence="8">The sequence shown here is derived from an EMBL/GenBank/DDBJ whole genome shotgun (WGS) entry which is preliminary data.</text>
</comment>
<dbReference type="GO" id="GO:0008381">
    <property type="term" value="F:mechanosensitive monoatomic ion channel activity"/>
    <property type="evidence" value="ECO:0007669"/>
    <property type="project" value="TreeGrafter"/>
</dbReference>
<dbReference type="InterPro" id="IPR038900">
    <property type="entry name" value="TMC"/>
</dbReference>
<feature type="transmembrane region" description="Helical" evidence="6">
    <location>
        <begin position="465"/>
        <end position="480"/>
    </location>
</feature>
<proteinExistence type="inferred from homology"/>
<evidence type="ECO:0000259" key="7">
    <source>
        <dbReference type="Pfam" id="PF07810"/>
    </source>
</evidence>
<feature type="transmembrane region" description="Helical" evidence="6">
    <location>
        <begin position="500"/>
        <end position="522"/>
    </location>
</feature>
<dbReference type="Proteomes" id="UP001107558">
    <property type="component" value="Chromosome 1"/>
</dbReference>
<accession>A0A9J6CRD5</accession>
<evidence type="ECO:0000256" key="1">
    <source>
        <dbReference type="ARBA" id="ARBA00004141"/>
    </source>
</evidence>
<dbReference type="AlphaFoldDB" id="A0A9J6CRD5"/>
<keyword evidence="3 6" id="KW-0812">Transmembrane</keyword>
<comment type="similarity">
    <text evidence="2">Belongs to the TMC family.</text>
</comment>